<name>A0AAV4X7B0_CAEEX</name>
<accession>A0AAV4X7B0</accession>
<comment type="caution">
    <text evidence="2">The sequence shown here is derived from an EMBL/GenBank/DDBJ whole genome shotgun (WGS) entry which is preliminary data.</text>
</comment>
<dbReference type="EMBL" id="BPLR01017322">
    <property type="protein sequence ID" value="GIY90482.1"/>
    <property type="molecule type" value="Genomic_DNA"/>
</dbReference>
<dbReference type="AlphaFoldDB" id="A0AAV4X7B0"/>
<gene>
    <name evidence="2" type="ORF">CEXT_428301</name>
</gene>
<evidence type="ECO:0000313" key="3">
    <source>
        <dbReference type="Proteomes" id="UP001054945"/>
    </source>
</evidence>
<reference evidence="2 3" key="1">
    <citation type="submission" date="2021-06" db="EMBL/GenBank/DDBJ databases">
        <title>Caerostris extrusa draft genome.</title>
        <authorList>
            <person name="Kono N."/>
            <person name="Arakawa K."/>
        </authorList>
    </citation>
    <scope>NUCLEOTIDE SEQUENCE [LARGE SCALE GENOMIC DNA]</scope>
</reference>
<proteinExistence type="predicted"/>
<keyword evidence="3" id="KW-1185">Reference proteome</keyword>
<dbReference type="Proteomes" id="UP001054945">
    <property type="component" value="Unassembled WGS sequence"/>
</dbReference>
<organism evidence="2 3">
    <name type="scientific">Caerostris extrusa</name>
    <name type="common">Bark spider</name>
    <name type="synonym">Caerostris bankana</name>
    <dbReference type="NCBI Taxonomy" id="172846"/>
    <lineage>
        <taxon>Eukaryota</taxon>
        <taxon>Metazoa</taxon>
        <taxon>Ecdysozoa</taxon>
        <taxon>Arthropoda</taxon>
        <taxon>Chelicerata</taxon>
        <taxon>Arachnida</taxon>
        <taxon>Araneae</taxon>
        <taxon>Araneomorphae</taxon>
        <taxon>Entelegynae</taxon>
        <taxon>Araneoidea</taxon>
        <taxon>Araneidae</taxon>
        <taxon>Caerostris</taxon>
    </lineage>
</organism>
<protein>
    <submittedName>
        <fullName evidence="2">Uncharacterized protein</fullName>
    </submittedName>
</protein>
<feature type="region of interest" description="Disordered" evidence="1">
    <location>
        <begin position="43"/>
        <end position="65"/>
    </location>
</feature>
<sequence length="117" mass="13277">MHSSFYALPVAEIGGCNFRPIGNRMAEFLAIYSGGSPFAERSGRLASDKASNAHPLQNRKKKEGSRAGFTLDLGSDLRIKANSHRIFKRNRICYWKKERISEKIRRGIWRVPLRVAS</sequence>
<evidence type="ECO:0000256" key="1">
    <source>
        <dbReference type="SAM" id="MobiDB-lite"/>
    </source>
</evidence>
<evidence type="ECO:0000313" key="2">
    <source>
        <dbReference type="EMBL" id="GIY90482.1"/>
    </source>
</evidence>